<dbReference type="CDD" id="cd00054">
    <property type="entry name" value="EGF_CA"/>
    <property type="match status" value="2"/>
</dbReference>
<name>A0A8M3ARY2_DANRE</name>
<dbReference type="SUPFAM" id="SSF57196">
    <property type="entry name" value="EGF/Laminin"/>
    <property type="match status" value="2"/>
</dbReference>
<dbReference type="SMART" id="SM00179">
    <property type="entry name" value="EGF_CA"/>
    <property type="match status" value="2"/>
</dbReference>
<dbReference type="InterPro" id="IPR001881">
    <property type="entry name" value="EGF-like_Ca-bd_dom"/>
</dbReference>
<evidence type="ECO:0000256" key="7">
    <source>
        <dbReference type="ARBA" id="ARBA00023136"/>
    </source>
</evidence>
<keyword evidence="4" id="KW-0732">Signal</keyword>
<organism evidence="12 13">
    <name type="scientific">Danio rerio</name>
    <name type="common">Zebrafish</name>
    <name type="synonym">Brachydanio rerio</name>
    <dbReference type="NCBI Taxonomy" id="7955"/>
    <lineage>
        <taxon>Eukaryota</taxon>
        <taxon>Metazoa</taxon>
        <taxon>Chordata</taxon>
        <taxon>Craniata</taxon>
        <taxon>Vertebrata</taxon>
        <taxon>Euteleostomi</taxon>
        <taxon>Actinopterygii</taxon>
        <taxon>Neopterygii</taxon>
        <taxon>Teleostei</taxon>
        <taxon>Ostariophysi</taxon>
        <taxon>Cypriniformes</taxon>
        <taxon>Danionidae</taxon>
        <taxon>Danioninae</taxon>
        <taxon>Danio</taxon>
    </lineage>
</organism>
<evidence type="ECO:0000256" key="9">
    <source>
        <dbReference type="ARBA" id="ARBA00023180"/>
    </source>
</evidence>
<sequence>MRRNAEQSCSFLSSQELRGRKTEMTVVKVALCFLMILNIFKDIRVNADMVDVCASCHRNATCDDKTDGSGGKVCNCMYGFVGNGRTYCQDKDECQLGKICGDHTKCHNTHGSYFCTCLAGYSPSNQMNTFIPNDGTYCHDIDECVVQGVCGEGGLCQNTDGDFTCSCQTGYKVQDGSEPFNPNRDAAHCKVIDCGSPPAVLHADLLSSTVNTHYSTELQYGCRDGFQWRRGLNSSVCGLDGKWQGPSLDCEEVDCGEPHIFPQSELMWNHTSRMGSLVLYVCKPQFYNRGRENVSVCSARGTWSRPDFQCAEIECGSPAVLPHSVLLWSGVSKIGSEALYDCDVGYHSSDTENKSVCKSDGQWSKPDYSCEEIVCGEPHNLPLTVQIWDGRVTFNSTVTYQCQHGYYPKQGQNISVCAENGYWTKATLLCEEVHCGLPPSLPLAVMIWRGDTKVGSSVSYKCIEGFRNVRKGETSVCDSEGIWSLPDFLCQEVDCGVPVSLPHSVVLWNNSSSLGSVALYVCQAGFHTVGEGNMSLCRSDAKWSKLNMRCEEINCGPPPEFPHTDLDWNKASTLGSVVQYKCKSGLKQEGDKNMTMCKSDGTWEKVSVTCSAHCGPAPELPHTEVLWDNSTAVVHRCVKGHYRHAGSDISICDITGEWQVATLHCRELKLTINDLVVFNERCLRWNAENEGYKEKYTVTFVGLRDFEHFFSDRRKMLFTSSALWPVLCLNLLPATNYTITITAESTRATATVTANTSIPVPPTPEIKYSEVEASSPTLRLRRSTNTLDSICMYEVFVLPVEGVMLFDCSSSLSRHFSTQQGCDGGYVTAQIQLRDLNAEMNFTVGDQQLYGDFFNAPLQNGKDYFIILRTVCQWRKSRTQSCIIWAKTRGTHYIMKISALVTVGSISAVGSVIIVGYWYSWYCKKSSPRHFSQVL</sequence>
<keyword evidence="8 11" id="KW-1015">Disulfide bond</keyword>
<dbReference type="InterPro" id="IPR035976">
    <property type="entry name" value="Sushi/SCR/CCP_sf"/>
</dbReference>
<dbReference type="RefSeq" id="XP_009299483.2">
    <property type="nucleotide sequence ID" value="XM_009301208.5"/>
</dbReference>
<gene>
    <name evidence="13 14" type="primary">susd1</name>
</gene>
<comment type="caution">
    <text evidence="10">Lacks conserved residue(s) required for the propagation of feature annotation.</text>
</comment>
<accession>A0A8M3ARY2</accession>
<dbReference type="PROSITE" id="PS00010">
    <property type="entry name" value="ASX_HYDROXYL"/>
    <property type="match status" value="2"/>
</dbReference>
<keyword evidence="2 10" id="KW-0245">EGF-like domain</keyword>
<keyword evidence="9" id="KW-0325">Glycoprotein</keyword>
<dbReference type="Proteomes" id="UP000000437">
    <property type="component" value="Chromosome 5"/>
</dbReference>
<dbReference type="PROSITE" id="PS50923">
    <property type="entry name" value="SUSHI"/>
    <property type="match status" value="7"/>
</dbReference>
<dbReference type="GeneID" id="569485"/>
<evidence type="ECO:0000313" key="12">
    <source>
        <dbReference type="Proteomes" id="UP000000437"/>
    </source>
</evidence>
<evidence type="ECO:0000256" key="10">
    <source>
        <dbReference type="PROSITE-ProRule" id="PRU00076"/>
    </source>
</evidence>
<dbReference type="GlyGen" id="A0A8M3ARY2">
    <property type="glycosylation" value="1 site"/>
</dbReference>
<dbReference type="Gene3D" id="2.10.25.10">
    <property type="entry name" value="Laminin"/>
    <property type="match status" value="2"/>
</dbReference>
<keyword evidence="5" id="KW-0677">Repeat</keyword>
<dbReference type="InterPro" id="IPR018097">
    <property type="entry name" value="EGF_Ca-bd_CS"/>
</dbReference>
<dbReference type="CTD" id="64420"/>
<evidence type="ECO:0000256" key="1">
    <source>
        <dbReference type="ARBA" id="ARBA00004479"/>
    </source>
</evidence>
<evidence type="ECO:0000256" key="3">
    <source>
        <dbReference type="ARBA" id="ARBA00022692"/>
    </source>
</evidence>
<evidence type="ECO:0000256" key="11">
    <source>
        <dbReference type="PROSITE-ProRule" id="PRU00302"/>
    </source>
</evidence>
<evidence type="ECO:0000313" key="13">
    <source>
        <dbReference type="RefSeq" id="XP_009299483.2"/>
    </source>
</evidence>
<keyword evidence="3" id="KW-0812">Transmembrane</keyword>
<dbReference type="PANTHER" id="PTHR24051">
    <property type="entry name" value="SUSHI DOMAIN-CONTAINING PROTEIN 1"/>
    <property type="match status" value="1"/>
</dbReference>
<keyword evidence="12" id="KW-1185">Reference proteome</keyword>
<dbReference type="Pfam" id="PF23144">
    <property type="entry name" value="Fn3_PTPRU"/>
    <property type="match status" value="1"/>
</dbReference>
<dbReference type="CDD" id="cd00033">
    <property type="entry name" value="CCP"/>
    <property type="match status" value="6"/>
</dbReference>
<keyword evidence="7" id="KW-0472">Membrane</keyword>
<dbReference type="FunCoup" id="A0A8M3ARY2">
    <property type="interactions" value="1065"/>
</dbReference>
<dbReference type="Pfam" id="PF07645">
    <property type="entry name" value="EGF_CA"/>
    <property type="match status" value="2"/>
</dbReference>
<dbReference type="AlphaFoldDB" id="A0A8M3ARY2"/>
<dbReference type="SMART" id="SM00032">
    <property type="entry name" value="CCP"/>
    <property type="match status" value="8"/>
</dbReference>
<dbReference type="InterPro" id="IPR000152">
    <property type="entry name" value="EGF-type_Asp/Asn_hydroxyl_site"/>
</dbReference>
<evidence type="ECO:0000256" key="5">
    <source>
        <dbReference type="ARBA" id="ARBA00022737"/>
    </source>
</evidence>
<dbReference type="Pfam" id="PF00084">
    <property type="entry name" value="Sushi"/>
    <property type="match status" value="7"/>
</dbReference>
<dbReference type="GO" id="GO:0005509">
    <property type="term" value="F:calcium ion binding"/>
    <property type="evidence" value="ECO:0007669"/>
    <property type="project" value="InterPro"/>
</dbReference>
<comment type="subcellular location">
    <subcellularLocation>
        <location evidence="1">Membrane</location>
        <topology evidence="1">Single-pass type I membrane protein</topology>
    </subcellularLocation>
</comment>
<evidence type="ECO:0000256" key="8">
    <source>
        <dbReference type="ARBA" id="ARBA00023157"/>
    </source>
</evidence>
<dbReference type="SUPFAM" id="SSF57535">
    <property type="entry name" value="Complement control module/SCR domain"/>
    <property type="match status" value="7"/>
</dbReference>
<dbReference type="InterPro" id="IPR000436">
    <property type="entry name" value="Sushi_SCR_CCP_dom"/>
</dbReference>
<dbReference type="GO" id="GO:0016020">
    <property type="term" value="C:membrane"/>
    <property type="evidence" value="ECO:0007669"/>
    <property type="project" value="UniProtKB-SubCell"/>
</dbReference>
<keyword evidence="6" id="KW-1133">Transmembrane helix</keyword>
<dbReference type="InterPro" id="IPR000742">
    <property type="entry name" value="EGF"/>
</dbReference>
<dbReference type="SMART" id="SM00181">
    <property type="entry name" value="EGF"/>
    <property type="match status" value="3"/>
</dbReference>
<evidence type="ECO:0000256" key="2">
    <source>
        <dbReference type="ARBA" id="ARBA00022536"/>
    </source>
</evidence>
<protein>
    <submittedName>
        <fullName evidence="13">Sushi domain-containing protein 1 isoform X1</fullName>
    </submittedName>
</protein>
<dbReference type="OrthoDB" id="9943809at2759"/>
<dbReference type="PROSITE" id="PS50026">
    <property type="entry name" value="EGF_3"/>
    <property type="match status" value="3"/>
</dbReference>
<reference evidence="13" key="1">
    <citation type="submission" date="2025-08" db="UniProtKB">
        <authorList>
            <consortium name="RefSeq"/>
        </authorList>
    </citation>
    <scope>IDENTIFICATION</scope>
    <source>
        <strain evidence="13">Tuebingen</strain>
        <tissue evidence="13">Fibroblasts and whole tissue</tissue>
    </source>
</reference>
<proteinExistence type="predicted"/>
<evidence type="ECO:0000313" key="14">
    <source>
        <dbReference type="ZFIN" id="ZDB-GENE-060526-169"/>
    </source>
</evidence>
<dbReference type="Gene3D" id="2.10.70.10">
    <property type="entry name" value="Complement Module, domain 1"/>
    <property type="match status" value="7"/>
</dbReference>
<dbReference type="ZFIN" id="ZDB-GENE-060526-169">
    <property type="gene designation" value="susd1"/>
</dbReference>
<evidence type="ECO:0000256" key="6">
    <source>
        <dbReference type="ARBA" id="ARBA00022989"/>
    </source>
</evidence>
<dbReference type="InterPro" id="IPR049883">
    <property type="entry name" value="NOTCH1_EGF-like"/>
</dbReference>
<dbReference type="AGR" id="ZFIN:ZDB-GENE-060526-169"/>
<dbReference type="InterPro" id="IPR051622">
    <property type="entry name" value="R-tyr_protein_phosphatases"/>
</dbReference>
<keyword evidence="11" id="KW-0768">Sushi</keyword>
<dbReference type="PANTHER" id="PTHR24051:SF5">
    <property type="entry name" value="SUSHI DOMAIN-CONTAINING PROTEIN 1"/>
    <property type="match status" value="1"/>
</dbReference>
<evidence type="ECO:0000256" key="4">
    <source>
        <dbReference type="ARBA" id="ARBA00022729"/>
    </source>
</evidence>
<dbReference type="PROSITE" id="PS01186">
    <property type="entry name" value="EGF_2"/>
    <property type="match status" value="1"/>
</dbReference>
<dbReference type="InterPro" id="IPR057598">
    <property type="entry name" value="Fn3_PTPRU"/>
</dbReference>
<dbReference type="PROSITE" id="PS01187">
    <property type="entry name" value="EGF_CA"/>
    <property type="match status" value="1"/>
</dbReference>